<dbReference type="SFLD" id="SFLDG01114">
    <property type="entry name" value="phosphomethylpyrimidine_syntha"/>
    <property type="match status" value="1"/>
</dbReference>
<feature type="binding site" evidence="10">
    <location>
        <position position="238"/>
    </location>
    <ligand>
        <name>substrate</name>
    </ligand>
</feature>
<keyword evidence="8 10" id="KW-0411">Iron-sulfur</keyword>
<proteinExistence type="inferred from homology"/>
<feature type="binding site" evidence="10">
    <location>
        <position position="267"/>
    </location>
    <ligand>
        <name>substrate</name>
    </ligand>
</feature>
<keyword evidence="3 10" id="KW-0949">S-adenosyl-L-methionine</keyword>
<dbReference type="SFLD" id="SFLDS00113">
    <property type="entry name" value="Radical_SAM_Phosphomethylpyrim"/>
    <property type="match status" value="1"/>
</dbReference>
<feature type="binding site" evidence="10">
    <location>
        <position position="332"/>
    </location>
    <ligand>
        <name>substrate</name>
    </ligand>
</feature>
<evidence type="ECO:0000313" key="13">
    <source>
        <dbReference type="Proteomes" id="UP000809349"/>
    </source>
</evidence>
<dbReference type="RefSeq" id="WP_223469390.1">
    <property type="nucleotide sequence ID" value="NZ_JAFBIL020000006.1"/>
</dbReference>
<dbReference type="InterPro" id="IPR038521">
    <property type="entry name" value="ThiC/Bza_core_dom"/>
</dbReference>
<dbReference type="SFLD" id="SFLDF00407">
    <property type="entry name" value="phosphomethylpyrimidine_syntha"/>
    <property type="match status" value="1"/>
</dbReference>
<comment type="similarity">
    <text evidence="10">Belongs to the ThiC family.</text>
</comment>
<feature type="binding site" evidence="10">
    <location>
        <position position="500"/>
    </location>
    <ligand>
        <name>Zn(2+)</name>
        <dbReference type="ChEBI" id="CHEBI:29105"/>
    </ligand>
</feature>
<comment type="subunit">
    <text evidence="10">Homodimer.</text>
</comment>
<evidence type="ECO:0000256" key="3">
    <source>
        <dbReference type="ARBA" id="ARBA00022691"/>
    </source>
</evidence>
<organism evidence="12 13">
    <name type="scientific">Massilia soli</name>
    <dbReference type="NCBI Taxonomy" id="2792854"/>
    <lineage>
        <taxon>Bacteria</taxon>
        <taxon>Pseudomonadati</taxon>
        <taxon>Pseudomonadota</taxon>
        <taxon>Betaproteobacteria</taxon>
        <taxon>Burkholderiales</taxon>
        <taxon>Oxalobacteraceae</taxon>
        <taxon>Telluria group</taxon>
        <taxon>Massilia</taxon>
    </lineage>
</organism>
<comment type="pathway">
    <text evidence="10">Cofactor biosynthesis; thiamine diphosphate biosynthesis.</text>
</comment>
<feature type="binding site" evidence="10">
    <location>
        <position position="296"/>
    </location>
    <ligand>
        <name>substrate</name>
    </ligand>
</feature>
<dbReference type="Gene3D" id="3.20.20.540">
    <property type="entry name" value="Radical SAM ThiC family, central domain"/>
    <property type="match status" value="1"/>
</dbReference>
<dbReference type="Pfam" id="PF13667">
    <property type="entry name" value="ThiC-associated"/>
    <property type="match status" value="1"/>
</dbReference>
<dbReference type="NCBIfam" id="TIGR00190">
    <property type="entry name" value="thiC"/>
    <property type="match status" value="1"/>
</dbReference>
<dbReference type="EMBL" id="JAFBIL020000006">
    <property type="protein sequence ID" value="MBZ2208920.1"/>
    <property type="molecule type" value="Genomic_DNA"/>
</dbReference>
<feature type="binding site" evidence="10">
    <location>
        <position position="583"/>
    </location>
    <ligand>
        <name>[4Fe-4S] cluster</name>
        <dbReference type="ChEBI" id="CHEBI:49883"/>
        <note>4Fe-4S-S-AdoMet</note>
    </ligand>
</feature>
<keyword evidence="6 10" id="KW-0784">Thiamine biosynthesis</keyword>
<feature type="domain" description="ThiC-associated" evidence="11">
    <location>
        <begin position="21"/>
        <end position="94"/>
    </location>
</feature>
<reference evidence="12 13" key="1">
    <citation type="submission" date="2021-01" db="EMBL/GenBank/DDBJ databases">
        <authorList>
            <person name="Ruan W."/>
            <person name="Khan S.A."/>
            <person name="Jeon C.O."/>
        </authorList>
    </citation>
    <scope>NUCLEOTIDE SEQUENCE [LARGE SCALE GENOMIC DNA]</scope>
    <source>
        <strain evidence="12 13">R798</strain>
    </source>
</reference>
<evidence type="ECO:0000259" key="11">
    <source>
        <dbReference type="Pfam" id="PF13667"/>
    </source>
</evidence>
<evidence type="ECO:0000256" key="8">
    <source>
        <dbReference type="ARBA" id="ARBA00023014"/>
    </source>
</evidence>
<dbReference type="InterPro" id="IPR025747">
    <property type="entry name" value="ThiC-associated_dom"/>
</dbReference>
<dbReference type="InterPro" id="IPR002817">
    <property type="entry name" value="ThiC/BzaA/B"/>
</dbReference>
<keyword evidence="9 10" id="KW-0456">Lyase</keyword>
<feature type="binding site" evidence="10">
    <location>
        <begin position="352"/>
        <end position="354"/>
    </location>
    <ligand>
        <name>substrate</name>
    </ligand>
</feature>
<dbReference type="GO" id="GO:0070284">
    <property type="term" value="F:phosphomethylpyrimidine synthase activity"/>
    <property type="evidence" value="ECO:0007669"/>
    <property type="project" value="UniProtKB-EC"/>
</dbReference>
<feature type="binding site" evidence="10">
    <location>
        <position position="436"/>
    </location>
    <ligand>
        <name>Zn(2+)</name>
        <dbReference type="ChEBI" id="CHEBI:29105"/>
    </ligand>
</feature>
<dbReference type="NCBIfam" id="NF006763">
    <property type="entry name" value="PRK09284.1"/>
    <property type="match status" value="1"/>
</dbReference>
<feature type="binding site" evidence="10">
    <location>
        <position position="459"/>
    </location>
    <ligand>
        <name>substrate</name>
    </ligand>
</feature>
<evidence type="ECO:0000256" key="5">
    <source>
        <dbReference type="ARBA" id="ARBA00022833"/>
    </source>
</evidence>
<reference evidence="12 13" key="2">
    <citation type="submission" date="2021-08" db="EMBL/GenBank/DDBJ databases">
        <title>Massilia sp. R798.</title>
        <authorList>
            <person name="Baek J.H."/>
            <person name="Jung H.S."/>
            <person name="Kim K.R."/>
            <person name="Jeon C.O."/>
        </authorList>
    </citation>
    <scope>NUCLEOTIDE SEQUENCE [LARGE SCALE GENOMIC DNA]</scope>
    <source>
        <strain evidence="12 13">R798</strain>
    </source>
</reference>
<feature type="binding site" evidence="10">
    <location>
        <begin position="393"/>
        <end position="396"/>
    </location>
    <ligand>
        <name>substrate</name>
    </ligand>
</feature>
<comment type="catalytic activity">
    <reaction evidence="10">
        <text>5-amino-1-(5-phospho-beta-D-ribosyl)imidazole + S-adenosyl-L-methionine = 4-amino-2-methyl-5-(phosphooxymethyl)pyrimidine + CO + 5'-deoxyadenosine + formate + L-methionine + 3 H(+)</text>
        <dbReference type="Rhea" id="RHEA:24840"/>
        <dbReference type="ChEBI" id="CHEBI:15378"/>
        <dbReference type="ChEBI" id="CHEBI:15740"/>
        <dbReference type="ChEBI" id="CHEBI:17245"/>
        <dbReference type="ChEBI" id="CHEBI:17319"/>
        <dbReference type="ChEBI" id="CHEBI:57844"/>
        <dbReference type="ChEBI" id="CHEBI:58354"/>
        <dbReference type="ChEBI" id="CHEBI:59789"/>
        <dbReference type="ChEBI" id="CHEBI:137981"/>
        <dbReference type="EC" id="4.1.99.17"/>
    </reaction>
</comment>
<comment type="caution">
    <text evidence="12">The sequence shown here is derived from an EMBL/GenBank/DDBJ whole genome shotgun (WGS) entry which is preliminary data.</text>
</comment>
<evidence type="ECO:0000256" key="7">
    <source>
        <dbReference type="ARBA" id="ARBA00023004"/>
    </source>
</evidence>
<feature type="binding site" evidence="10">
    <location>
        <position position="432"/>
    </location>
    <ligand>
        <name>substrate</name>
    </ligand>
</feature>
<dbReference type="PANTHER" id="PTHR30557:SF1">
    <property type="entry name" value="PHOSPHOMETHYLPYRIMIDINE SYNTHASE, CHLOROPLASTIC"/>
    <property type="match status" value="1"/>
</dbReference>
<evidence type="ECO:0000256" key="2">
    <source>
        <dbReference type="ARBA" id="ARBA00022485"/>
    </source>
</evidence>
<evidence type="ECO:0000256" key="10">
    <source>
        <dbReference type="HAMAP-Rule" id="MF_00089"/>
    </source>
</evidence>
<keyword evidence="2 10" id="KW-0004">4Fe-4S</keyword>
<keyword evidence="5 10" id="KW-0862">Zinc</keyword>
<name>A0ABS7SSJ5_9BURK</name>
<dbReference type="Pfam" id="PF01964">
    <property type="entry name" value="ThiC_Rad_SAM"/>
    <property type="match status" value="1"/>
</dbReference>
<evidence type="ECO:0000256" key="9">
    <source>
        <dbReference type="ARBA" id="ARBA00023239"/>
    </source>
</evidence>
<evidence type="ECO:0000256" key="4">
    <source>
        <dbReference type="ARBA" id="ARBA00022723"/>
    </source>
</evidence>
<sequence length="624" mass="68737">MNAQVKFDPATATVDQAAIAPFPNSTKVYLEGSRPDIRVPMRSVSQSASGGEDNPPIFLYDTSGPYTDPAVAIDIRAGLTTPRTPWILARGDTEALPGPSSDYGRARMDDPALAQMRFALARAPRRALPGANVTQMHYARHGIVTAEMEFVALRENLHRKQYLAQLEQAGPLGRRTAALLGRQHSGQSFGAAMPGEITPEFVRSEVARGRAIIPANINHPEVEPMIIGRNFLVKINANIGNSAVTSSIGEEVEKMTWAIRWGADNVMDLSTGKHIHETREWIIRNSPVPIGTVPLYQALEKVNGKAEDLSWEIYRDTLIEQAEQGVDYFTIHAGVLLRYVPMTANRLTGIVSRGGSIMAKWCLAHHQESFLYTHFEDICQIMKAYDVSFSLGDGLRPGSIYDANDEAQLAELKTLGELTQVAWKHDVQTMIEGPGHVPMQLIKENMDLQLEQCHEAPFYTLGPLTTDIAPGYDHITSGIGAAQIGWYGTAMLCYVTPKEHLGLPGKDDVKEGIITYKIAAHAADLAKGHPGAQLRDNALSKARFEFRWEDQFNLGLDPDKARAFHDATLPKDSAKVAHFCSMCGPHFCSMKITQEVREYARAGMQEKAIEFVKGGARLYPKEAP</sequence>
<feature type="binding site" evidence="10">
    <location>
        <position position="588"/>
    </location>
    <ligand>
        <name>[4Fe-4S] cluster</name>
        <dbReference type="ChEBI" id="CHEBI:49883"/>
        <note>4Fe-4S-S-AdoMet</note>
    </ligand>
</feature>
<keyword evidence="4 10" id="KW-0479">Metal-binding</keyword>
<dbReference type="Gene3D" id="6.10.250.620">
    <property type="match status" value="1"/>
</dbReference>
<dbReference type="HAMAP" id="MF_00089">
    <property type="entry name" value="ThiC"/>
    <property type="match status" value="1"/>
</dbReference>
<comment type="cofactor">
    <cofactor evidence="10">
        <name>[4Fe-4S] cluster</name>
        <dbReference type="ChEBI" id="CHEBI:49883"/>
    </cofactor>
    <text evidence="10">Binds 1 [4Fe-4S] cluster per subunit. The cluster is coordinated with 3 cysteines and an exchangeable S-adenosyl-L-methionine.</text>
</comment>
<gene>
    <name evidence="10 12" type="primary">thiC</name>
    <name evidence="12" type="ORF">I4X03_016755</name>
</gene>
<dbReference type="EC" id="4.1.99.17" evidence="10"/>
<evidence type="ECO:0000256" key="1">
    <source>
        <dbReference type="ARBA" id="ARBA00003175"/>
    </source>
</evidence>
<feature type="binding site" evidence="10">
    <location>
        <position position="580"/>
    </location>
    <ligand>
        <name>[4Fe-4S] cluster</name>
        <dbReference type="ChEBI" id="CHEBI:49883"/>
        <note>4Fe-4S-S-AdoMet</note>
    </ligand>
</feature>
<dbReference type="InterPro" id="IPR037509">
    <property type="entry name" value="ThiC"/>
</dbReference>
<dbReference type="Proteomes" id="UP000809349">
    <property type="component" value="Unassembled WGS sequence"/>
</dbReference>
<dbReference type="PANTHER" id="PTHR30557">
    <property type="entry name" value="THIAMINE BIOSYNTHESIS PROTEIN THIC"/>
    <property type="match status" value="1"/>
</dbReference>
<dbReference type="NCBIfam" id="NF009895">
    <property type="entry name" value="PRK13352.1"/>
    <property type="match status" value="1"/>
</dbReference>
<protein>
    <recommendedName>
        <fullName evidence="10">Phosphomethylpyrimidine synthase</fullName>
        <ecNumber evidence="10">4.1.99.17</ecNumber>
    </recommendedName>
    <alternativeName>
        <fullName evidence="10">Hydroxymethylpyrimidine phosphate synthase</fullName>
        <shortName evidence="10">HMP-P synthase</shortName>
        <shortName evidence="10">HMP-phosphate synthase</shortName>
        <shortName evidence="10">HMPP synthase</shortName>
    </alternativeName>
    <alternativeName>
        <fullName evidence="10">Thiamine biosynthesis protein ThiC</fullName>
    </alternativeName>
</protein>
<comment type="function">
    <text evidence="1 10">Catalyzes the synthesis of the hydroxymethylpyrimidine phosphate (HMP-P) moiety of thiamine from aminoimidazole ribotide (AIR) in a radical S-adenosyl-L-methionine (SAM)-dependent reaction.</text>
</comment>
<keyword evidence="7 10" id="KW-0408">Iron</keyword>
<evidence type="ECO:0000313" key="12">
    <source>
        <dbReference type="EMBL" id="MBZ2208920.1"/>
    </source>
</evidence>
<keyword evidence="13" id="KW-1185">Reference proteome</keyword>
<accession>A0ABS7SSJ5</accession>
<evidence type="ECO:0000256" key="6">
    <source>
        <dbReference type="ARBA" id="ARBA00022977"/>
    </source>
</evidence>